<protein>
    <submittedName>
        <fullName evidence="2">Uncharacterized protein</fullName>
    </submittedName>
</protein>
<gene>
    <name evidence="2" type="ORF">P7K49_022645</name>
</gene>
<organism evidence="2 3">
    <name type="scientific">Saguinus oedipus</name>
    <name type="common">Cotton-top tamarin</name>
    <name type="synonym">Oedipomidas oedipus</name>
    <dbReference type="NCBI Taxonomy" id="9490"/>
    <lineage>
        <taxon>Eukaryota</taxon>
        <taxon>Metazoa</taxon>
        <taxon>Chordata</taxon>
        <taxon>Craniata</taxon>
        <taxon>Vertebrata</taxon>
        <taxon>Euteleostomi</taxon>
        <taxon>Mammalia</taxon>
        <taxon>Eutheria</taxon>
        <taxon>Euarchontoglires</taxon>
        <taxon>Primates</taxon>
        <taxon>Haplorrhini</taxon>
        <taxon>Platyrrhini</taxon>
        <taxon>Cebidae</taxon>
        <taxon>Callitrichinae</taxon>
        <taxon>Saguinus</taxon>
    </lineage>
</organism>
<keyword evidence="1" id="KW-0732">Signal</keyword>
<reference evidence="2 3" key="1">
    <citation type="submission" date="2023-05" db="EMBL/GenBank/DDBJ databases">
        <title>B98-5 Cell Line De Novo Hybrid Assembly: An Optical Mapping Approach.</title>
        <authorList>
            <person name="Kananen K."/>
            <person name="Auerbach J.A."/>
            <person name="Kautto E."/>
            <person name="Blachly J.S."/>
        </authorList>
    </citation>
    <scope>NUCLEOTIDE SEQUENCE [LARGE SCALE GENOMIC DNA]</scope>
    <source>
        <strain evidence="2">B95-8</strain>
        <tissue evidence="2">Cell line</tissue>
    </source>
</reference>
<keyword evidence="3" id="KW-1185">Reference proteome</keyword>
<accession>A0ABQ9UK67</accession>
<comment type="caution">
    <text evidence="2">The sequence shown here is derived from an EMBL/GenBank/DDBJ whole genome shotgun (WGS) entry which is preliminary data.</text>
</comment>
<evidence type="ECO:0000313" key="3">
    <source>
        <dbReference type="Proteomes" id="UP001266305"/>
    </source>
</evidence>
<name>A0ABQ9UK67_SAGOE</name>
<dbReference type="EMBL" id="JASSZA010000011">
    <property type="protein sequence ID" value="KAK2097194.1"/>
    <property type="molecule type" value="Genomic_DNA"/>
</dbReference>
<sequence>MGCLAAVSSLLRAVLVAGAPKLEAFLSDEAVATVPSLLTPQYTLRHNLLSLGRVEALSQAWPAKKRRTQAEWTQLRPWPTHLPHNLRPRVSLDVREAATMELNKHCRTHA</sequence>
<evidence type="ECO:0000313" key="2">
    <source>
        <dbReference type="EMBL" id="KAK2097194.1"/>
    </source>
</evidence>
<feature type="chain" id="PRO_5045868924" evidence="1">
    <location>
        <begin position="19"/>
        <end position="110"/>
    </location>
</feature>
<evidence type="ECO:0000256" key="1">
    <source>
        <dbReference type="SAM" id="SignalP"/>
    </source>
</evidence>
<dbReference type="Proteomes" id="UP001266305">
    <property type="component" value="Unassembled WGS sequence"/>
</dbReference>
<feature type="signal peptide" evidence="1">
    <location>
        <begin position="1"/>
        <end position="18"/>
    </location>
</feature>
<proteinExistence type="predicted"/>